<evidence type="ECO:0000256" key="8">
    <source>
        <dbReference type="ARBA" id="ARBA00062349"/>
    </source>
</evidence>
<keyword evidence="9" id="KW-1133">Transmembrane helix</keyword>
<dbReference type="AlphaFoldDB" id="A0A1E4SUQ6"/>
<comment type="function">
    <text evidence="7">Essential component of the PAM complex, a complex required for the translocation of transit peptide-containing proteins from the inner membrane into the mitochondrial matrix in an ATP-dependent manner. In the complex, it is required to stimulate activity of mtHSP70 (SSC1).</text>
</comment>
<evidence type="ECO:0000256" key="4">
    <source>
        <dbReference type="ARBA" id="ARBA00023128"/>
    </source>
</evidence>
<evidence type="ECO:0000256" key="6">
    <source>
        <dbReference type="ARBA" id="ARBA00023186"/>
    </source>
</evidence>
<evidence type="ECO:0000256" key="5">
    <source>
        <dbReference type="ARBA" id="ARBA00023136"/>
    </source>
</evidence>
<dbReference type="GO" id="GO:0030150">
    <property type="term" value="P:protein import into mitochondrial matrix"/>
    <property type="evidence" value="ECO:0007669"/>
    <property type="project" value="UniProtKB-ARBA"/>
</dbReference>
<dbReference type="PANTHER" id="PTHR12763:SF29">
    <property type="entry name" value="MITOCHONDRIAL DNAJ HOMOLOG 2"/>
    <property type="match status" value="1"/>
</dbReference>
<feature type="transmembrane region" description="Helical" evidence="9">
    <location>
        <begin position="6"/>
        <end position="26"/>
    </location>
</feature>
<evidence type="ECO:0000256" key="1">
    <source>
        <dbReference type="ARBA" id="ARBA00004273"/>
    </source>
</evidence>
<evidence type="ECO:0000256" key="2">
    <source>
        <dbReference type="ARBA" id="ARBA00022792"/>
    </source>
</evidence>
<comment type="subcellular location">
    <subcellularLocation>
        <location evidence="1">Mitochondrion inner membrane</location>
    </subcellularLocation>
</comment>
<keyword evidence="6" id="KW-0143">Chaperone</keyword>
<dbReference type="Gene3D" id="1.10.287.110">
    <property type="entry name" value="DnaJ domain"/>
    <property type="match status" value="1"/>
</dbReference>
<dbReference type="OrthoDB" id="240298at2759"/>
<comment type="subunit">
    <text evidence="8">Heterodimer with PAM16. Component of the PAM complex, at least composed of mtHsp70, MGE1, TIM44, PAM16, PAM17 and PAM18.</text>
</comment>
<dbReference type="GO" id="GO:0001671">
    <property type="term" value="F:ATPase activator activity"/>
    <property type="evidence" value="ECO:0007669"/>
    <property type="project" value="TreeGrafter"/>
</dbReference>
<reference evidence="11" key="1">
    <citation type="submission" date="2016-04" db="EMBL/GenBank/DDBJ databases">
        <title>Comparative genomics of biotechnologically important yeasts.</title>
        <authorList>
            <consortium name="DOE Joint Genome Institute"/>
            <person name="Riley R."/>
            <person name="Haridas S."/>
            <person name="Wolfe K.H."/>
            <person name="Lopes M.R."/>
            <person name="Hittinger C.T."/>
            <person name="Goker M."/>
            <person name="Salamov A."/>
            <person name="Wisecaver J."/>
            <person name="Long T.M."/>
            <person name="Aerts A.L."/>
            <person name="Barry K."/>
            <person name="Choi C."/>
            <person name="Clum A."/>
            <person name="Coughlan A.Y."/>
            <person name="Deshpande S."/>
            <person name="Douglass A.P."/>
            <person name="Hanson S.J."/>
            <person name="Klenk H.-P."/>
            <person name="Labutti K."/>
            <person name="Lapidus A."/>
            <person name="Lindquist E."/>
            <person name="Lipzen A."/>
            <person name="Meier-Kolthoff J.P."/>
            <person name="Ohm R.A."/>
            <person name="Otillar R.P."/>
            <person name="Pangilinan J."/>
            <person name="Peng Y."/>
            <person name="Rokas A."/>
            <person name="Rosa C.A."/>
            <person name="Scheuner C."/>
            <person name="Sibirny A.A."/>
            <person name="Slot J.C."/>
            <person name="Stielow J.B."/>
            <person name="Sun H."/>
            <person name="Kurtzman C.P."/>
            <person name="Blackwell M."/>
            <person name="Grigoriev I.V."/>
            <person name="Jeffries T.W."/>
        </authorList>
    </citation>
    <scope>NUCLEOTIDE SEQUENCE [LARGE SCALE GENOMIC DNA]</scope>
    <source>
        <strain evidence="11">NRRL YB-2248</strain>
    </source>
</reference>
<keyword evidence="3" id="KW-0813">Transport</keyword>
<evidence type="ECO:0000313" key="10">
    <source>
        <dbReference type="EMBL" id="ODV83236.1"/>
    </source>
</evidence>
<dbReference type="CDD" id="cd06257">
    <property type="entry name" value="DnaJ"/>
    <property type="match status" value="1"/>
</dbReference>
<sequence length="135" mass="15566">MVLPLIIGIGITISALTIKSAINATIRYKKLTPFQIASLNNIYMKRKKLTQNEQQLHDIFHDYRGGFNNKMTESEALLILEIQGSDIINLNHDMLKKRHRRMMMINHPDKGGSPYLALQINRAKDVLEQGFMFKK</sequence>
<dbReference type="FunFam" id="1.10.287.110:FF:000001">
    <property type="entry name" value="Import inner membrane translocase subunit tim14"/>
    <property type="match status" value="1"/>
</dbReference>
<evidence type="ECO:0000256" key="7">
    <source>
        <dbReference type="ARBA" id="ARBA00037395"/>
    </source>
</evidence>
<gene>
    <name evidence="10" type="ORF">CANARDRAFT_100803</name>
</gene>
<keyword evidence="3" id="KW-0811">Translocation</keyword>
<dbReference type="InterPro" id="IPR036869">
    <property type="entry name" value="J_dom_sf"/>
</dbReference>
<keyword evidence="3" id="KW-0653">Protein transport</keyword>
<protein>
    <recommendedName>
        <fullName evidence="12">J domain-containing protein</fullName>
    </recommendedName>
</protein>
<organism evidence="10 11">
    <name type="scientific">[Candida] arabinofermentans NRRL YB-2248</name>
    <dbReference type="NCBI Taxonomy" id="983967"/>
    <lineage>
        <taxon>Eukaryota</taxon>
        <taxon>Fungi</taxon>
        <taxon>Dikarya</taxon>
        <taxon>Ascomycota</taxon>
        <taxon>Saccharomycotina</taxon>
        <taxon>Pichiomycetes</taxon>
        <taxon>Pichiales</taxon>
        <taxon>Pichiaceae</taxon>
        <taxon>Ogataea</taxon>
        <taxon>Ogataea/Candida clade</taxon>
    </lineage>
</organism>
<evidence type="ECO:0000256" key="3">
    <source>
        <dbReference type="ARBA" id="ARBA00023010"/>
    </source>
</evidence>
<dbReference type="STRING" id="983967.A0A1E4SUQ6"/>
<dbReference type="InterPro" id="IPR001623">
    <property type="entry name" value="DnaJ_domain"/>
</dbReference>
<proteinExistence type="predicted"/>
<keyword evidence="4" id="KW-0496">Mitochondrion</keyword>
<evidence type="ECO:0008006" key="12">
    <source>
        <dbReference type="Google" id="ProtNLM"/>
    </source>
</evidence>
<keyword evidence="2" id="KW-0999">Mitochondrion inner membrane</keyword>
<keyword evidence="5 9" id="KW-0472">Membrane</keyword>
<keyword evidence="9" id="KW-0812">Transmembrane</keyword>
<dbReference type="GO" id="GO:0001405">
    <property type="term" value="C:PAM complex, Tim23 associated import motor"/>
    <property type="evidence" value="ECO:0007669"/>
    <property type="project" value="UniProtKB-ARBA"/>
</dbReference>
<evidence type="ECO:0000256" key="9">
    <source>
        <dbReference type="SAM" id="Phobius"/>
    </source>
</evidence>
<dbReference type="Proteomes" id="UP000094801">
    <property type="component" value="Unassembled WGS sequence"/>
</dbReference>
<name>A0A1E4SUQ6_9ASCO</name>
<dbReference type="EMBL" id="KV453866">
    <property type="protein sequence ID" value="ODV83236.1"/>
    <property type="molecule type" value="Genomic_DNA"/>
</dbReference>
<dbReference type="SUPFAM" id="SSF46565">
    <property type="entry name" value="Chaperone J-domain"/>
    <property type="match status" value="1"/>
</dbReference>
<accession>A0A1E4SUQ6</accession>
<keyword evidence="11" id="KW-1185">Reference proteome</keyword>
<evidence type="ECO:0000313" key="11">
    <source>
        <dbReference type="Proteomes" id="UP000094801"/>
    </source>
</evidence>
<dbReference type="PANTHER" id="PTHR12763">
    <property type="match status" value="1"/>
</dbReference>